<dbReference type="Proteomes" id="UP000037395">
    <property type="component" value="Unassembled WGS sequence"/>
</dbReference>
<dbReference type="InterPro" id="IPR002938">
    <property type="entry name" value="FAD-bd"/>
</dbReference>
<dbReference type="InterPro" id="IPR036188">
    <property type="entry name" value="FAD/NAD-bd_sf"/>
</dbReference>
<dbReference type="Pfam" id="PF01494">
    <property type="entry name" value="FAD_binding_3"/>
    <property type="match status" value="1"/>
</dbReference>
<dbReference type="OrthoDB" id="103324at2"/>
<keyword evidence="4" id="KW-1185">Reference proteome</keyword>
<name>A0A1E7N6G6_KITAU</name>
<reference evidence="2" key="5">
    <citation type="submission" date="2020-09" db="EMBL/GenBank/DDBJ databases">
        <authorList>
            <person name="Sun Q."/>
            <person name="Ohkuma M."/>
        </authorList>
    </citation>
    <scope>NUCLEOTIDE SEQUENCE</scope>
    <source>
        <strain evidence="2">JCM 4434</strain>
    </source>
</reference>
<dbReference type="EMBL" id="BMUB01000001">
    <property type="protein sequence ID" value="GGU56684.1"/>
    <property type="molecule type" value="Genomic_DNA"/>
</dbReference>
<accession>A0A8H9HGD7</accession>
<dbReference type="PANTHER" id="PTHR42685:SF22">
    <property type="entry name" value="CONDITIONED MEDIUM FACTOR RECEPTOR 1"/>
    <property type="match status" value="1"/>
</dbReference>
<dbReference type="PANTHER" id="PTHR42685">
    <property type="entry name" value="GERANYLGERANYL DIPHOSPHATE REDUCTASE"/>
    <property type="match status" value="1"/>
</dbReference>
<dbReference type="GO" id="GO:0071949">
    <property type="term" value="F:FAD binding"/>
    <property type="evidence" value="ECO:0007669"/>
    <property type="project" value="InterPro"/>
</dbReference>
<evidence type="ECO:0000313" key="2">
    <source>
        <dbReference type="EMBL" id="GGU56684.1"/>
    </source>
</evidence>
<reference evidence="4" key="4">
    <citation type="submission" date="2016-08" db="EMBL/GenBank/DDBJ databases">
        <title>Sequencing, assembly and comparative genomics of S. aureofaciens ATCC 10762.</title>
        <authorList>
            <person name="Gradnigo J.S."/>
            <person name="Johnson N."/>
            <person name="Somerville G.A."/>
        </authorList>
    </citation>
    <scope>NUCLEOTIDE SEQUENCE [LARGE SCALE GENOMIC DNA]</scope>
    <source>
        <strain evidence="4">ATCC 10762 / DSM 40127 / CCM 3239 / JCM 4008 / LMG 5968 / NBRC 12843 / NCIMB 8234 / A-377</strain>
    </source>
</reference>
<evidence type="ECO:0000259" key="1">
    <source>
        <dbReference type="Pfam" id="PF01494"/>
    </source>
</evidence>
<proteinExistence type="predicted"/>
<dbReference type="Proteomes" id="UP000610124">
    <property type="component" value="Unassembled WGS sequence"/>
</dbReference>
<organism evidence="3 4">
    <name type="scientific">Kitasatospora aureofaciens</name>
    <name type="common">Streptomyces aureofaciens</name>
    <dbReference type="NCBI Taxonomy" id="1894"/>
    <lineage>
        <taxon>Bacteria</taxon>
        <taxon>Bacillati</taxon>
        <taxon>Actinomycetota</taxon>
        <taxon>Actinomycetes</taxon>
        <taxon>Kitasatosporales</taxon>
        <taxon>Streptomycetaceae</taxon>
        <taxon>Kitasatospora</taxon>
    </lineage>
</organism>
<gene>
    <name evidence="2" type="ORF">GCM10010502_03790</name>
    <name evidence="3" type="ORF">HS99_0030200</name>
</gene>
<dbReference type="Gene3D" id="3.50.50.60">
    <property type="entry name" value="FAD/NAD(P)-binding domain"/>
    <property type="match status" value="1"/>
</dbReference>
<comment type="caution">
    <text evidence="3">The sequence shown here is derived from an EMBL/GenBank/DDBJ whole genome shotgun (WGS) entry which is preliminary data.</text>
</comment>
<protein>
    <submittedName>
        <fullName evidence="3">FAD-dependent oxidoreductase</fullName>
    </submittedName>
</protein>
<evidence type="ECO:0000313" key="3">
    <source>
        <dbReference type="EMBL" id="OEV36282.1"/>
    </source>
</evidence>
<dbReference type="AlphaFoldDB" id="A0A1E7N6G6"/>
<reference evidence="3 4" key="2">
    <citation type="submission" date="2014-07" db="EMBL/GenBank/DDBJ databases">
        <authorList>
            <person name="Zhang J.E."/>
            <person name="Yang H."/>
            <person name="Guo J."/>
            <person name="Deng Z."/>
            <person name="Luo H."/>
            <person name="Luo M."/>
            <person name="Zhao B."/>
        </authorList>
    </citation>
    <scope>NUCLEOTIDE SEQUENCE [LARGE SCALE GENOMIC DNA]</scope>
    <source>
        <strain evidence="3">ATCC 10762</strain>
        <strain evidence="4">ATCC 10762 / DSM 40127 / CCM 3239 / JCM 4008 / LMG 5968 / NBRC 12843 / NCIMB 8234 / A-377</strain>
    </source>
</reference>
<dbReference type="EMBL" id="JPRF03000028">
    <property type="protein sequence ID" value="OEV36282.1"/>
    <property type="molecule type" value="Genomic_DNA"/>
</dbReference>
<evidence type="ECO:0000313" key="4">
    <source>
        <dbReference type="Proteomes" id="UP000037395"/>
    </source>
</evidence>
<dbReference type="PRINTS" id="PR00420">
    <property type="entry name" value="RNGMNOXGNASE"/>
</dbReference>
<reference evidence="3" key="3">
    <citation type="submission" date="2016-08" db="EMBL/GenBank/DDBJ databases">
        <title>Sequencing, Assembly and Comparative Genomics of S. aureofaciens ATCC 10762.</title>
        <authorList>
            <person name="Gradnigo J.S."/>
            <person name="Johnson N."/>
            <person name="Somerville G.A."/>
        </authorList>
    </citation>
    <scope>NUCLEOTIDE SEQUENCE [LARGE SCALE GENOMIC DNA]</scope>
    <source>
        <strain evidence="3">ATCC 10762</strain>
    </source>
</reference>
<sequence>MTGGWDAVVVGARVAGAATALLLARRGHRVLLIDRAAFPSDTMSTLYIHQPGVAKLSEWGLLPALLDSGCPVLDTIGYDVGGVRLAGPAPVMPGAPAALAPRRLVLDRLLVEAAVKAGVEFVDRANLQELVHSEGRVTGVRFRTASGVRTEHARLVVGADGMRSRVAQLVEAPVELSDPRASCVYYTGWVGISTGFGFHESPGNWIVRIPTHDDVTLISTYFPQDRFAEIKQDPFRHHLAAVRGTAPELYEQLAGAEQVEQIIGTGDQQNYFRRGHGPGWVLVGDAGHHLDTISARGITNALLQASFLAEELAGRVDDPAASARFTRRRDEELTEPYRSTLELARLTVTPSRLRMLREIAGSPELTRRYFAVVAGMLGIDELFDEDELLGDDDGLDGDDVF</sequence>
<feature type="domain" description="FAD-binding" evidence="1">
    <location>
        <begin position="6"/>
        <end position="322"/>
    </location>
</feature>
<dbReference type="SUPFAM" id="SSF51905">
    <property type="entry name" value="FAD/NAD(P)-binding domain"/>
    <property type="match status" value="1"/>
</dbReference>
<dbReference type="GeneID" id="97483568"/>
<reference evidence="2" key="1">
    <citation type="journal article" date="2014" name="Int. J. Syst. Evol. Microbiol.">
        <title>Complete genome sequence of Corynebacterium casei LMG S-19264T (=DSM 44701T), isolated from a smear-ripened cheese.</title>
        <authorList>
            <consortium name="US DOE Joint Genome Institute (JGI-PGF)"/>
            <person name="Walter F."/>
            <person name="Albersmeier A."/>
            <person name="Kalinowski J."/>
            <person name="Ruckert C."/>
        </authorList>
    </citation>
    <scope>NUCLEOTIDE SEQUENCE</scope>
    <source>
        <strain evidence="2">JCM 4434</strain>
    </source>
</reference>
<accession>A0A1E7N6G6</accession>
<dbReference type="InterPro" id="IPR050407">
    <property type="entry name" value="Geranylgeranyl_reductase"/>
</dbReference>
<dbReference type="RefSeq" id="WP_030550867.1">
    <property type="nucleotide sequence ID" value="NZ_BMUB01000001.1"/>
</dbReference>